<dbReference type="Proteomes" id="UP000324897">
    <property type="component" value="Chromosome 1"/>
</dbReference>
<evidence type="ECO:0000313" key="3">
    <source>
        <dbReference type="Proteomes" id="UP000324897"/>
    </source>
</evidence>
<feature type="compositionally biased region" description="Basic and acidic residues" evidence="1">
    <location>
        <begin position="326"/>
        <end position="343"/>
    </location>
</feature>
<dbReference type="Gramene" id="TVU32533">
    <property type="protein sequence ID" value="TVU32533"/>
    <property type="gene ID" value="EJB05_24264"/>
</dbReference>
<dbReference type="InterPro" id="IPR012675">
    <property type="entry name" value="Beta-grasp_dom_sf"/>
</dbReference>
<feature type="region of interest" description="Disordered" evidence="1">
    <location>
        <begin position="676"/>
        <end position="702"/>
    </location>
</feature>
<feature type="compositionally biased region" description="Basic and acidic residues" evidence="1">
    <location>
        <begin position="684"/>
        <end position="702"/>
    </location>
</feature>
<feature type="compositionally biased region" description="Low complexity" evidence="1">
    <location>
        <begin position="346"/>
        <end position="359"/>
    </location>
</feature>
<accession>A0A5J9V910</accession>
<reference evidence="2 3" key="1">
    <citation type="journal article" date="2019" name="Sci. Rep.">
        <title>A high-quality genome of Eragrostis curvula grass provides insights into Poaceae evolution and supports new strategies to enhance forage quality.</title>
        <authorList>
            <person name="Carballo J."/>
            <person name="Santos B.A.C.M."/>
            <person name="Zappacosta D."/>
            <person name="Garbus I."/>
            <person name="Selva J.P."/>
            <person name="Gallo C.A."/>
            <person name="Diaz A."/>
            <person name="Albertini E."/>
            <person name="Caccamo M."/>
            <person name="Echenique V."/>
        </authorList>
    </citation>
    <scope>NUCLEOTIDE SEQUENCE [LARGE SCALE GENOMIC DNA]</scope>
    <source>
        <strain evidence="3">cv. Victoria</strain>
        <tissue evidence="2">Leaf</tissue>
    </source>
</reference>
<keyword evidence="3" id="KW-1185">Reference proteome</keyword>
<evidence type="ECO:0000256" key="1">
    <source>
        <dbReference type="SAM" id="MobiDB-lite"/>
    </source>
</evidence>
<feature type="compositionally biased region" description="Low complexity" evidence="1">
    <location>
        <begin position="501"/>
        <end position="510"/>
    </location>
</feature>
<feature type="region of interest" description="Disordered" evidence="1">
    <location>
        <begin position="294"/>
        <end position="388"/>
    </location>
</feature>
<gene>
    <name evidence="2" type="ORF">EJB05_24264</name>
</gene>
<name>A0A5J9V910_9POAL</name>
<dbReference type="AlphaFoldDB" id="A0A5J9V910"/>
<dbReference type="Gene3D" id="3.10.20.30">
    <property type="match status" value="1"/>
</dbReference>
<evidence type="ECO:0000313" key="2">
    <source>
        <dbReference type="EMBL" id="TVU32533.1"/>
    </source>
</evidence>
<proteinExistence type="predicted"/>
<sequence>MAMSWSLIDVECCAAMALHLGDVHHQMELAVDLEASEGAGPVGGPTTGATPLQSAALNPHSLSVFKFRHQNLNRQGAMAAPSGSHTRIQHQTCKTSTINDARHTEKETSKIVTHKHLHGSIFFNTWLRNAPKNSLKKGSKVIAQLQANGGAEVHLPEVAGATSLTSWSREAVALRERGLRRRSERGSRRRHGAAPRWAELAGGSGRRAEGAVRRVRVCMGAGGGEVGGAAAGGCGWGWAGFVWAECGRRPPADNGHLDYPHWLPYLRPGGRDSVKNPCSGAGKAAATVAVAPGTATDGGVAIPRYPDRRALPTTASRLQLRRSRRGREEVAHELRAHGGEERLGVGAAERSASSPASPGRRGHRSEEGRGRRGRRREHRDGDVDPGATLLEFLRTRTRFTGPKLGCGEGTQPPSPPLLLPLQAGAARAWCCSPPTTLRRARRRTRRRAPASRWCTGCTTARSPPPRALAGAEQGDGLVHPAEHGVRVAELHPSIRRRRRGTTSGRPAAARRPPRRLRWRRDDGDGALEDWDGVGVGDEAAVDGGGDVEAHGEHELGALAAALERQAGPLGELKRAQLLEENGHQIRVGPRGLVSLGRRRGTSSDLRARRWTAAPSWAVATRAGGVVADGEFSAVLVLAKASPLHSSLLSNITSPPNSACHLVTVAVTVSAAGVAHEMEEGGGGARREGGEGRPRRDERVRRR</sequence>
<feature type="region of interest" description="Disordered" evidence="1">
    <location>
        <begin position="496"/>
        <end position="523"/>
    </location>
</feature>
<dbReference type="EMBL" id="RWGY01000011">
    <property type="protein sequence ID" value="TVU32533.1"/>
    <property type="molecule type" value="Genomic_DNA"/>
</dbReference>
<organism evidence="2 3">
    <name type="scientific">Eragrostis curvula</name>
    <name type="common">weeping love grass</name>
    <dbReference type="NCBI Taxonomy" id="38414"/>
    <lineage>
        <taxon>Eukaryota</taxon>
        <taxon>Viridiplantae</taxon>
        <taxon>Streptophyta</taxon>
        <taxon>Embryophyta</taxon>
        <taxon>Tracheophyta</taxon>
        <taxon>Spermatophyta</taxon>
        <taxon>Magnoliopsida</taxon>
        <taxon>Liliopsida</taxon>
        <taxon>Poales</taxon>
        <taxon>Poaceae</taxon>
        <taxon>PACMAD clade</taxon>
        <taxon>Chloridoideae</taxon>
        <taxon>Eragrostideae</taxon>
        <taxon>Eragrostidinae</taxon>
        <taxon>Eragrostis</taxon>
    </lineage>
</organism>
<protein>
    <submittedName>
        <fullName evidence="2">Uncharacterized protein</fullName>
    </submittedName>
</protein>
<feature type="non-terminal residue" evidence="2">
    <location>
        <position position="1"/>
    </location>
</feature>
<comment type="caution">
    <text evidence="2">The sequence shown here is derived from an EMBL/GenBank/DDBJ whole genome shotgun (WGS) entry which is preliminary data.</text>
</comment>